<dbReference type="PANTHER" id="PTHR43800:SF1">
    <property type="entry name" value="PEPTIDYL-LYSINE N-ACETYLTRANSFERASE YJAB"/>
    <property type="match status" value="1"/>
</dbReference>
<feature type="domain" description="N-acetyltransferase" evidence="4">
    <location>
        <begin position="1"/>
        <end position="131"/>
    </location>
</feature>
<dbReference type="AlphaFoldDB" id="A0AAE3N255"/>
<reference evidence="5" key="1">
    <citation type="submission" date="2022-07" db="EMBL/GenBank/DDBJ databases">
        <title>Ectorhizobium quercum gen.nov., sp. nov.</title>
        <authorList>
            <person name="Ma T."/>
            <person name="Li Y."/>
        </authorList>
    </citation>
    <scope>NUCLEOTIDE SEQUENCE</scope>
    <source>
        <strain evidence="5">BDR2-2</strain>
    </source>
</reference>
<protein>
    <submittedName>
        <fullName evidence="5">GNAT family N-acetyltransferase</fullName>
    </submittedName>
</protein>
<evidence type="ECO:0000256" key="3">
    <source>
        <dbReference type="SAM" id="MobiDB-lite"/>
    </source>
</evidence>
<evidence type="ECO:0000259" key="4">
    <source>
        <dbReference type="PROSITE" id="PS51186"/>
    </source>
</evidence>
<dbReference type="CDD" id="cd04301">
    <property type="entry name" value="NAT_SF"/>
    <property type="match status" value="1"/>
</dbReference>
<dbReference type="Proteomes" id="UP001208771">
    <property type="component" value="Unassembled WGS sequence"/>
</dbReference>
<keyword evidence="1" id="KW-0808">Transferase</keyword>
<comment type="caution">
    <text evidence="5">The sequence shown here is derived from an EMBL/GenBank/DDBJ whole genome shotgun (WGS) entry which is preliminary data.</text>
</comment>
<gene>
    <name evidence="5" type="ORF">NOF55_18860</name>
</gene>
<dbReference type="EMBL" id="JANFPI010000006">
    <property type="protein sequence ID" value="MCX8999169.1"/>
    <property type="molecule type" value="Genomic_DNA"/>
</dbReference>
<dbReference type="Pfam" id="PF00583">
    <property type="entry name" value="Acetyltransf_1"/>
    <property type="match status" value="1"/>
</dbReference>
<evidence type="ECO:0000313" key="5">
    <source>
        <dbReference type="EMBL" id="MCX8999169.1"/>
    </source>
</evidence>
<proteinExistence type="predicted"/>
<keyword evidence="6" id="KW-1185">Reference proteome</keyword>
<dbReference type="PANTHER" id="PTHR43800">
    <property type="entry name" value="PEPTIDYL-LYSINE N-ACETYLTRANSFERASE YJAB"/>
    <property type="match status" value="1"/>
</dbReference>
<dbReference type="PROSITE" id="PS51186">
    <property type="entry name" value="GNAT"/>
    <property type="match status" value="1"/>
</dbReference>
<dbReference type="SUPFAM" id="SSF55729">
    <property type="entry name" value="Acyl-CoA N-acyltransferases (Nat)"/>
    <property type="match status" value="1"/>
</dbReference>
<dbReference type="GO" id="GO:0016747">
    <property type="term" value="F:acyltransferase activity, transferring groups other than amino-acyl groups"/>
    <property type="evidence" value="ECO:0007669"/>
    <property type="project" value="InterPro"/>
</dbReference>
<dbReference type="RefSeq" id="WP_306412660.1">
    <property type="nucleotide sequence ID" value="NZ_JANFPI010000006.1"/>
</dbReference>
<name>A0AAE3N255_9HYPH</name>
<evidence type="ECO:0000313" key="6">
    <source>
        <dbReference type="Proteomes" id="UP001208771"/>
    </source>
</evidence>
<accession>A0AAE3N255</accession>
<feature type="region of interest" description="Disordered" evidence="3">
    <location>
        <begin position="148"/>
        <end position="168"/>
    </location>
</feature>
<organism evidence="5 6">
    <name type="scientific">Ectorhizobium quercum</name>
    <dbReference type="NCBI Taxonomy" id="2965071"/>
    <lineage>
        <taxon>Bacteria</taxon>
        <taxon>Pseudomonadati</taxon>
        <taxon>Pseudomonadota</taxon>
        <taxon>Alphaproteobacteria</taxon>
        <taxon>Hyphomicrobiales</taxon>
        <taxon>Rhizobiaceae</taxon>
        <taxon>Ectorhizobium</taxon>
    </lineage>
</organism>
<dbReference type="InterPro" id="IPR000182">
    <property type="entry name" value="GNAT_dom"/>
</dbReference>
<evidence type="ECO:0000256" key="1">
    <source>
        <dbReference type="ARBA" id="ARBA00022679"/>
    </source>
</evidence>
<dbReference type="InterPro" id="IPR016181">
    <property type="entry name" value="Acyl_CoA_acyltransferase"/>
</dbReference>
<keyword evidence="2" id="KW-0012">Acyltransferase</keyword>
<evidence type="ECO:0000256" key="2">
    <source>
        <dbReference type="ARBA" id="ARBA00023315"/>
    </source>
</evidence>
<dbReference type="Gene3D" id="3.40.630.30">
    <property type="match status" value="1"/>
</dbReference>
<sequence length="168" mass="18742">MAGQAFLSVPEFEWVAGDDVQSEERHAELIAGGTAWVAVDDRDVPVGFLNAQACPDALHILELSVRADQQGRGFGRRLVAQAIAAARRSGFPAVTLTTFRDVPWSRPFYERMGFRVPDEDETPARLRKILDEEAAHGLRRETRCAMLLDLTPPPPSPRRRPGNSPNWR</sequence>